<dbReference type="SUPFAM" id="SSF111126">
    <property type="entry name" value="Ligand-binding domain in the NO signalling and Golgi transport"/>
    <property type="match status" value="1"/>
</dbReference>
<protein>
    <recommendedName>
        <fullName evidence="1">guanylate cyclase</fullName>
        <ecNumber evidence="1">4.6.1.2</ecNumber>
    </recommendedName>
</protein>
<dbReference type="PANTHER" id="PTHR45655">
    <property type="entry name" value="GUANYLATE CYCLASE SOLUBLE SUBUNIT BETA-2"/>
    <property type="match status" value="1"/>
</dbReference>
<keyword evidence="2" id="KW-0547">Nucleotide-binding</keyword>
<evidence type="ECO:0000256" key="3">
    <source>
        <dbReference type="ARBA" id="ARBA00023293"/>
    </source>
</evidence>
<dbReference type="AlphaFoldDB" id="A0AAN9Y144"/>
<dbReference type="Gene3D" id="3.90.1520.10">
    <property type="entry name" value="H-NOX domain"/>
    <property type="match status" value="1"/>
</dbReference>
<sequence length="280" mass="31666">MKKLSYAGRHKVWEVVVFEFISGSGGAVNLERDKWHKTLKSPTSVFICNIIDRECSNVHRQSSDDEPSTNAQCEQGLQYLELLFTTDRVCLAGLLVGVLKAIAKRFYQTDVTIRLTSCEEKYSFRYSIVARENSLSPSEDNLVNRVDVNHSLENGSEVISDLVTDLKRLRTKVVAPQLSTNVSDLKISVSSFCKAFPWHFLTDRNLQITQLGGGFMKLFGRQLTQSGYFMGTYFEISKPIGVRISFKDILRRTNSSFVLTLRLPSSLNNSPVQVSHKVLR</sequence>
<keyword evidence="3" id="KW-0141">cGMP biosynthesis</keyword>
<feature type="domain" description="Haem NO binding associated" evidence="4">
    <location>
        <begin position="186"/>
        <end position="271"/>
    </location>
</feature>
<dbReference type="InterPro" id="IPR042463">
    <property type="entry name" value="HNOB_dom_associated_sf"/>
</dbReference>
<evidence type="ECO:0000313" key="6">
    <source>
        <dbReference type="Proteomes" id="UP001367676"/>
    </source>
</evidence>
<name>A0AAN9Y144_9HEMI</name>
<gene>
    <name evidence="5" type="ORF">V9T40_013024</name>
</gene>
<comment type="caution">
    <text evidence="5">The sequence shown here is derived from an EMBL/GenBank/DDBJ whole genome shotgun (WGS) entry which is preliminary data.</text>
</comment>
<dbReference type="InterPro" id="IPR024096">
    <property type="entry name" value="NO_sig/Golgi_transp_ligand-bd"/>
</dbReference>
<dbReference type="GO" id="GO:0008074">
    <property type="term" value="C:guanylate cyclase complex, soluble"/>
    <property type="evidence" value="ECO:0007669"/>
    <property type="project" value="TreeGrafter"/>
</dbReference>
<dbReference type="Proteomes" id="UP001367676">
    <property type="component" value="Unassembled WGS sequence"/>
</dbReference>
<keyword evidence="6" id="KW-1185">Reference proteome</keyword>
<evidence type="ECO:0000313" key="5">
    <source>
        <dbReference type="EMBL" id="KAK7576738.1"/>
    </source>
</evidence>
<dbReference type="Gene3D" id="3.30.450.260">
    <property type="entry name" value="Haem NO binding associated domain"/>
    <property type="match status" value="1"/>
</dbReference>
<reference evidence="5 6" key="1">
    <citation type="submission" date="2024-03" db="EMBL/GenBank/DDBJ databases">
        <title>Adaptation during the transition from Ophiocordyceps entomopathogen to insect associate is accompanied by gene loss and intensified selection.</title>
        <authorList>
            <person name="Ward C.M."/>
            <person name="Onetto C.A."/>
            <person name="Borneman A.R."/>
        </authorList>
    </citation>
    <scope>NUCLEOTIDE SEQUENCE [LARGE SCALE GENOMIC DNA]</scope>
    <source>
        <strain evidence="5">AWRI1</strain>
        <tissue evidence="5">Single Adult Female</tissue>
    </source>
</reference>
<evidence type="ECO:0000256" key="2">
    <source>
        <dbReference type="ARBA" id="ARBA00022741"/>
    </source>
</evidence>
<dbReference type="InterPro" id="IPR038158">
    <property type="entry name" value="H-NOX_domain_sf"/>
</dbReference>
<dbReference type="Pfam" id="PF07701">
    <property type="entry name" value="HNOBA"/>
    <property type="match status" value="1"/>
</dbReference>
<accession>A0AAN9Y144</accession>
<evidence type="ECO:0000259" key="4">
    <source>
        <dbReference type="Pfam" id="PF07701"/>
    </source>
</evidence>
<organism evidence="5 6">
    <name type="scientific">Parthenolecanium corni</name>
    <dbReference type="NCBI Taxonomy" id="536013"/>
    <lineage>
        <taxon>Eukaryota</taxon>
        <taxon>Metazoa</taxon>
        <taxon>Ecdysozoa</taxon>
        <taxon>Arthropoda</taxon>
        <taxon>Hexapoda</taxon>
        <taxon>Insecta</taxon>
        <taxon>Pterygota</taxon>
        <taxon>Neoptera</taxon>
        <taxon>Paraneoptera</taxon>
        <taxon>Hemiptera</taxon>
        <taxon>Sternorrhyncha</taxon>
        <taxon>Coccoidea</taxon>
        <taxon>Coccidae</taxon>
        <taxon>Parthenolecanium</taxon>
    </lineage>
</organism>
<dbReference type="GO" id="GO:0020037">
    <property type="term" value="F:heme binding"/>
    <property type="evidence" value="ECO:0007669"/>
    <property type="project" value="InterPro"/>
</dbReference>
<dbReference type="EC" id="4.6.1.2" evidence="1"/>
<dbReference type="EMBL" id="JBBCAQ010000036">
    <property type="protein sequence ID" value="KAK7576738.1"/>
    <property type="molecule type" value="Genomic_DNA"/>
</dbReference>
<evidence type="ECO:0000256" key="1">
    <source>
        <dbReference type="ARBA" id="ARBA00012202"/>
    </source>
</evidence>
<dbReference type="GO" id="GO:0004383">
    <property type="term" value="F:guanylate cyclase activity"/>
    <property type="evidence" value="ECO:0007669"/>
    <property type="project" value="UniProtKB-EC"/>
</dbReference>
<dbReference type="GO" id="GO:0019934">
    <property type="term" value="P:cGMP-mediated signaling"/>
    <property type="evidence" value="ECO:0007669"/>
    <property type="project" value="TreeGrafter"/>
</dbReference>
<proteinExistence type="predicted"/>
<dbReference type="GO" id="GO:0070482">
    <property type="term" value="P:response to oxygen levels"/>
    <property type="evidence" value="ECO:0007669"/>
    <property type="project" value="TreeGrafter"/>
</dbReference>
<dbReference type="GO" id="GO:0000166">
    <property type="term" value="F:nucleotide binding"/>
    <property type="evidence" value="ECO:0007669"/>
    <property type="project" value="UniProtKB-KW"/>
</dbReference>
<dbReference type="PANTHER" id="PTHR45655:SF6">
    <property type="entry name" value="HEAD-SPECIFIC GUANYLATE CYCLASE"/>
    <property type="match status" value="1"/>
</dbReference>
<dbReference type="InterPro" id="IPR011645">
    <property type="entry name" value="HNOB_dom_associated"/>
</dbReference>